<keyword evidence="4" id="KW-1185">Reference proteome</keyword>
<dbReference type="InterPro" id="IPR007410">
    <property type="entry name" value="LpqE-like"/>
</dbReference>
<dbReference type="SUPFAM" id="SSF110087">
    <property type="entry name" value="DR1885-like metal-binding protein"/>
    <property type="match status" value="1"/>
</dbReference>
<dbReference type="Gene3D" id="2.60.40.1890">
    <property type="entry name" value="PCu(A)C copper chaperone"/>
    <property type="match status" value="1"/>
</dbReference>
<dbReference type="PANTHER" id="PTHR36302">
    <property type="entry name" value="BLR7088 PROTEIN"/>
    <property type="match status" value="1"/>
</dbReference>
<feature type="signal peptide" evidence="2">
    <location>
        <begin position="1"/>
        <end position="28"/>
    </location>
</feature>
<reference evidence="3 4" key="1">
    <citation type="submission" date="2024-06" db="EMBL/GenBank/DDBJ databases">
        <title>Sorghum-associated microbial communities from plants grown in Nebraska, USA.</title>
        <authorList>
            <person name="Schachtman D."/>
        </authorList>
    </citation>
    <scope>NUCLEOTIDE SEQUENCE [LARGE SCALE GENOMIC DNA]</scope>
    <source>
        <strain evidence="3 4">3207</strain>
    </source>
</reference>
<dbReference type="InterPro" id="IPR036182">
    <property type="entry name" value="PCuAC_sf"/>
</dbReference>
<proteinExistence type="predicted"/>
<feature type="chain" id="PRO_5045767944" evidence="2">
    <location>
        <begin position="29"/>
        <end position="173"/>
    </location>
</feature>
<evidence type="ECO:0000313" key="4">
    <source>
        <dbReference type="Proteomes" id="UP001549321"/>
    </source>
</evidence>
<dbReference type="PANTHER" id="PTHR36302:SF1">
    <property type="entry name" value="COPPER CHAPERONE PCU(A)C"/>
    <property type="match status" value="1"/>
</dbReference>
<dbReference type="Proteomes" id="UP001549321">
    <property type="component" value="Unassembled WGS sequence"/>
</dbReference>
<dbReference type="RefSeq" id="WP_354547819.1">
    <property type="nucleotide sequence ID" value="NZ_JBEPSM010000001.1"/>
</dbReference>
<protein>
    <submittedName>
        <fullName evidence="3">Copper(I)-binding protein</fullName>
    </submittedName>
</protein>
<accession>A0ABV2QTH4</accession>
<dbReference type="InterPro" id="IPR058248">
    <property type="entry name" value="Lxx211020-like"/>
</dbReference>
<organism evidence="3 4">
    <name type="scientific">Kaistia defluvii</name>
    <dbReference type="NCBI Taxonomy" id="410841"/>
    <lineage>
        <taxon>Bacteria</taxon>
        <taxon>Pseudomonadati</taxon>
        <taxon>Pseudomonadota</taxon>
        <taxon>Alphaproteobacteria</taxon>
        <taxon>Hyphomicrobiales</taxon>
        <taxon>Kaistiaceae</taxon>
        <taxon>Kaistia</taxon>
    </lineage>
</organism>
<feature type="compositionally biased region" description="Basic and acidic residues" evidence="1">
    <location>
        <begin position="159"/>
        <end position="173"/>
    </location>
</feature>
<name>A0ABV2QTH4_9HYPH</name>
<evidence type="ECO:0000313" key="3">
    <source>
        <dbReference type="EMBL" id="MET4632101.1"/>
    </source>
</evidence>
<comment type="caution">
    <text evidence="3">The sequence shown here is derived from an EMBL/GenBank/DDBJ whole genome shotgun (WGS) entry which is preliminary data.</text>
</comment>
<gene>
    <name evidence="3" type="ORF">ABIE08_000014</name>
</gene>
<sequence>MRGYLCDMIKHIALSLLLAASLATPALADVTAGPLVISEPWSRATPPGAKVGGGYLTIQNTGTEPDTLVSVASPVSEKTELHLMKTEDGVMTMRPATDGVEIPAGQTLTLEPGGYHIMFIRPKAPFVQGETVPLTLTFAKAGPVEVELTISPIGAPGPKTDHSMHMNHDGAAK</sequence>
<dbReference type="Pfam" id="PF04314">
    <property type="entry name" value="PCuAC"/>
    <property type="match status" value="1"/>
</dbReference>
<feature type="region of interest" description="Disordered" evidence="1">
    <location>
        <begin position="152"/>
        <end position="173"/>
    </location>
</feature>
<keyword evidence="2" id="KW-0732">Signal</keyword>
<dbReference type="EMBL" id="JBEPSM010000001">
    <property type="protein sequence ID" value="MET4632101.1"/>
    <property type="molecule type" value="Genomic_DNA"/>
</dbReference>
<evidence type="ECO:0000256" key="1">
    <source>
        <dbReference type="SAM" id="MobiDB-lite"/>
    </source>
</evidence>
<evidence type="ECO:0000256" key="2">
    <source>
        <dbReference type="SAM" id="SignalP"/>
    </source>
</evidence>